<evidence type="ECO:0000256" key="1">
    <source>
        <dbReference type="SAM" id="MobiDB-lite"/>
    </source>
</evidence>
<dbReference type="Proteomes" id="UP000826271">
    <property type="component" value="Unassembled WGS sequence"/>
</dbReference>
<feature type="compositionally biased region" description="Basic and acidic residues" evidence="1">
    <location>
        <begin position="128"/>
        <end position="140"/>
    </location>
</feature>
<gene>
    <name evidence="2" type="ORF">BUALT_Bualt07G0149000</name>
</gene>
<evidence type="ECO:0000313" key="2">
    <source>
        <dbReference type="EMBL" id="KAG8380009.1"/>
    </source>
</evidence>
<proteinExistence type="predicted"/>
<accession>A0AAV6XAV1</accession>
<dbReference type="PANTHER" id="PTHR33265">
    <property type="entry name" value="AVR9/CF-9 RAPIDLY ELICITED PROTEIN-RELATED"/>
    <property type="match status" value="1"/>
</dbReference>
<name>A0AAV6XAV1_9LAMI</name>
<feature type="region of interest" description="Disordered" evidence="1">
    <location>
        <begin position="109"/>
        <end position="172"/>
    </location>
</feature>
<sequence length="452" mass="50576">MTEASMKMAELGVPSSTIKHFLQSTVETLVGTVATEVGSYLLTVAVDLKEGKSEKNPYNCQRQASPRFMDLFTNTPVLISSPSSPYLRFIMDQDISHMAAEFALTDLESEKERVKGGSGSREAQSESWNERPNRNVERTRSFTPLPSHSHPPASHHDPFVTPPPTKRDIPVQSKTRCRLQLMDDPDDELPIMEPVLPNKGPLSYVSPPHNKLVGPTKGQEITVIHHSVSHEPRAFVYGTHGVVELKDTSLQQTLLQASLRRLPFDNNLASVELWIRVLHHSLSMEDFSKALTILWWLWHNRNTKLMENNFLMSDSLVLAAYSFLAAFSAVENRNTVRSVKHKVQLSVIKGISKGKLLADLSTLKKRGKIAGKAAMHNLMFHHHGAAAVKRRSDELQVTYPVPLDEYEFSCSNTPTFHLPFHLNKRKRLHAPPQPNNSDVMAAAVEIVNSVAA</sequence>
<reference evidence="2" key="1">
    <citation type="submission" date="2019-10" db="EMBL/GenBank/DDBJ databases">
        <authorList>
            <person name="Zhang R."/>
            <person name="Pan Y."/>
            <person name="Wang J."/>
            <person name="Ma R."/>
            <person name="Yu S."/>
        </authorList>
    </citation>
    <scope>NUCLEOTIDE SEQUENCE</scope>
    <source>
        <strain evidence="2">LA-IB0</strain>
        <tissue evidence="2">Leaf</tissue>
    </source>
</reference>
<evidence type="ECO:0000313" key="3">
    <source>
        <dbReference type="Proteomes" id="UP000826271"/>
    </source>
</evidence>
<comment type="caution">
    <text evidence="2">The sequence shown here is derived from an EMBL/GenBank/DDBJ whole genome shotgun (WGS) entry which is preliminary data.</text>
</comment>
<organism evidence="2 3">
    <name type="scientific">Buddleja alternifolia</name>
    <dbReference type="NCBI Taxonomy" id="168488"/>
    <lineage>
        <taxon>Eukaryota</taxon>
        <taxon>Viridiplantae</taxon>
        <taxon>Streptophyta</taxon>
        <taxon>Embryophyta</taxon>
        <taxon>Tracheophyta</taxon>
        <taxon>Spermatophyta</taxon>
        <taxon>Magnoliopsida</taxon>
        <taxon>eudicotyledons</taxon>
        <taxon>Gunneridae</taxon>
        <taxon>Pentapetalae</taxon>
        <taxon>asterids</taxon>
        <taxon>lamiids</taxon>
        <taxon>Lamiales</taxon>
        <taxon>Scrophulariaceae</taxon>
        <taxon>Buddlejeae</taxon>
        <taxon>Buddleja</taxon>
    </lineage>
</organism>
<protein>
    <submittedName>
        <fullName evidence="2">Uncharacterized protein</fullName>
    </submittedName>
</protein>
<dbReference type="AlphaFoldDB" id="A0AAV6XAV1"/>
<keyword evidence="3" id="KW-1185">Reference proteome</keyword>
<dbReference type="PANTHER" id="PTHR33265:SF26">
    <property type="entry name" value="OS06G0554600 PROTEIN"/>
    <property type="match status" value="1"/>
</dbReference>
<dbReference type="EMBL" id="WHWC01000007">
    <property type="protein sequence ID" value="KAG8380009.1"/>
    <property type="molecule type" value="Genomic_DNA"/>
</dbReference>